<sequence>MKKTTYQNKGLAILLFLLSLQTFAQNYVPFSSRFDQDVKGDIVLIGNNILGPSNNAFNNNFEYNNRVNMQYIDIDSDPSTFSSSSADLAIPNPDCYRIVRADLYWAAVNPGSEPITDVKFKGPTGGYNDITGTVIFDAGTSSVDGGNSYSYACHADVTSIVTAFGSVSDLGTYTVANVSSAVGRSQNVGNGTGQSAGWSLFIVYEDPTLPGKSITSFDGFSAISAAQNPFADISISGFRTVPAPAPVRANFAFATLEGDKRITGDRLRLNGSSLSTVDRPSNNFFNSSVTQLSALPVNNRNPNSTNTLGFDTGILSVPNPSNSVIANDATSAVVRLETGGDTYFPYFFAMAVEIIEPKIVLTKIVEDNTGANIGGQIVELGDQLNYVIGFQNTGNDDATELFIRDILPTNVVFDYPSDLALLPPGVSVESYNEATRELLFRVDPSAVEENDPVQEIRFAVTVVATCSLLSNACSNLIDNQAFATYKGTLNPIFTISDDPSFSENTGCLLNPAATNFLADINDCVFEEEVILCGATTELVAADGYNNYTWSTSESLTPVIGNTQSITVSETGTYYVYNEAVALVNLLLRFLELLILEQRLLTL</sequence>
<gene>
    <name evidence="2" type="ORF">JCM19300_1176</name>
</gene>
<keyword evidence="1" id="KW-0732">Signal</keyword>
<name>A0A090VIH0_9FLAO</name>
<dbReference type="InterPro" id="IPR047589">
    <property type="entry name" value="DUF11_rpt"/>
</dbReference>
<protein>
    <submittedName>
        <fullName evidence="2">Internalin putative</fullName>
    </submittedName>
</protein>
<evidence type="ECO:0000256" key="1">
    <source>
        <dbReference type="SAM" id="SignalP"/>
    </source>
</evidence>
<dbReference type="NCBIfam" id="TIGR01451">
    <property type="entry name" value="B_ant_repeat"/>
    <property type="match status" value="1"/>
</dbReference>
<comment type="caution">
    <text evidence="2">The sequence shown here is derived from an EMBL/GenBank/DDBJ whole genome shotgun (WGS) entry which is preliminary data.</text>
</comment>
<feature type="signal peptide" evidence="1">
    <location>
        <begin position="1"/>
        <end position="24"/>
    </location>
</feature>
<dbReference type="RefSeq" id="WP_042504955.1">
    <property type="nucleotide sequence ID" value="NZ_BBNQ01000010.1"/>
</dbReference>
<feature type="chain" id="PRO_5001867047" evidence="1">
    <location>
        <begin position="25"/>
        <end position="602"/>
    </location>
</feature>
<accession>A0A090VIH0</accession>
<evidence type="ECO:0000313" key="3">
    <source>
        <dbReference type="Proteomes" id="UP000029644"/>
    </source>
</evidence>
<dbReference type="EMBL" id="BBNQ01000010">
    <property type="protein sequence ID" value="GAL63154.1"/>
    <property type="molecule type" value="Genomic_DNA"/>
</dbReference>
<reference evidence="2 3" key="1">
    <citation type="journal article" date="2014" name="Genome Announc.">
        <title>Draft Genome Sequences of Marine Flavobacterium Algibacter lectus Strains SS8 and NR4.</title>
        <authorList>
            <person name="Takatani N."/>
            <person name="Nakanishi M."/>
            <person name="Meirelles P."/>
            <person name="Mino S."/>
            <person name="Suda W."/>
            <person name="Oshima K."/>
            <person name="Hattori M."/>
            <person name="Ohkuma M."/>
            <person name="Hosokawa M."/>
            <person name="Miyashita K."/>
            <person name="Thompson F.L."/>
            <person name="Niwa A."/>
            <person name="Sawabe T."/>
            <person name="Sawabe T."/>
        </authorList>
    </citation>
    <scope>NUCLEOTIDE SEQUENCE [LARGE SCALE GENOMIC DNA]</scope>
    <source>
        <strain evidence="2 3">JCM 19300</strain>
    </source>
</reference>
<organism evidence="2 3">
    <name type="scientific">Algibacter lectus</name>
    <dbReference type="NCBI Taxonomy" id="221126"/>
    <lineage>
        <taxon>Bacteria</taxon>
        <taxon>Pseudomonadati</taxon>
        <taxon>Bacteroidota</taxon>
        <taxon>Flavobacteriia</taxon>
        <taxon>Flavobacteriales</taxon>
        <taxon>Flavobacteriaceae</taxon>
        <taxon>Algibacter</taxon>
    </lineage>
</organism>
<dbReference type="AlphaFoldDB" id="A0A090VIH0"/>
<proteinExistence type="predicted"/>
<dbReference type="OrthoDB" id="607469at2"/>
<dbReference type="Proteomes" id="UP000029644">
    <property type="component" value="Unassembled WGS sequence"/>
</dbReference>
<evidence type="ECO:0000313" key="2">
    <source>
        <dbReference type="EMBL" id="GAL63154.1"/>
    </source>
</evidence>